<dbReference type="SUPFAM" id="SSF54452">
    <property type="entry name" value="MHC antigen-recognition domain"/>
    <property type="match status" value="1"/>
</dbReference>
<accession>L8IVG3</accession>
<evidence type="ECO:0000313" key="4">
    <source>
        <dbReference type="Proteomes" id="UP000011080"/>
    </source>
</evidence>
<name>L8IVG3_9CETA</name>
<keyword evidence="2" id="KW-0732">Signal</keyword>
<dbReference type="AlphaFoldDB" id="L8IVG3"/>
<keyword evidence="1" id="KW-0325">Glycoprotein</keyword>
<feature type="non-terminal residue" evidence="3">
    <location>
        <position position="1"/>
    </location>
</feature>
<reference evidence="3 4" key="1">
    <citation type="journal article" date="2012" name="Nat. Genet.">
        <title>The yak genome and adaptation to life at high altitude.</title>
        <authorList>
            <person name="Qiu Q."/>
            <person name="Zhang G."/>
            <person name="Ma T."/>
            <person name="Qian W."/>
            <person name="Wang J."/>
            <person name="Ye Z."/>
            <person name="Cao C."/>
            <person name="Hu Q."/>
            <person name="Kim J."/>
            <person name="Larkin D.M."/>
            <person name="Auvil L."/>
            <person name="Capitanu B."/>
            <person name="Ma J."/>
            <person name="Lewin H.A."/>
            <person name="Qian X."/>
            <person name="Lang Y."/>
            <person name="Zhou R."/>
            <person name="Wang L."/>
            <person name="Wang K."/>
            <person name="Xia J."/>
            <person name="Liao S."/>
            <person name="Pan S."/>
            <person name="Lu X."/>
            <person name="Hou H."/>
            <person name="Wang Y."/>
            <person name="Zang X."/>
            <person name="Yin Y."/>
            <person name="Ma H."/>
            <person name="Zhang J."/>
            <person name="Wang Z."/>
            <person name="Zhang Y."/>
            <person name="Zhang D."/>
            <person name="Yonezawa T."/>
            <person name="Hasegawa M."/>
            <person name="Zhong Y."/>
            <person name="Liu W."/>
            <person name="Zhang Y."/>
            <person name="Huang Z."/>
            <person name="Zhang S."/>
            <person name="Long R."/>
            <person name="Yang H."/>
            <person name="Wang J."/>
            <person name="Lenstra J.A."/>
            <person name="Cooper D.N."/>
            <person name="Wu Y."/>
            <person name="Wang J."/>
            <person name="Shi P."/>
            <person name="Wang J."/>
            <person name="Liu J."/>
        </authorList>
    </citation>
    <scope>NUCLEOTIDE SEQUENCE [LARGE SCALE GENOMIC DNA]</scope>
    <source>
        <strain evidence="4">yakQH1</strain>
    </source>
</reference>
<organism evidence="3 4">
    <name type="scientific">Bos mutus</name>
    <name type="common">wild yak</name>
    <dbReference type="NCBI Taxonomy" id="72004"/>
    <lineage>
        <taxon>Eukaryota</taxon>
        <taxon>Metazoa</taxon>
        <taxon>Chordata</taxon>
        <taxon>Craniata</taxon>
        <taxon>Vertebrata</taxon>
        <taxon>Euteleostomi</taxon>
        <taxon>Mammalia</taxon>
        <taxon>Eutheria</taxon>
        <taxon>Laurasiatheria</taxon>
        <taxon>Artiodactyla</taxon>
        <taxon>Ruminantia</taxon>
        <taxon>Pecora</taxon>
        <taxon>Bovidae</taxon>
        <taxon>Bovinae</taxon>
        <taxon>Bos</taxon>
    </lineage>
</organism>
<proteinExistence type="predicted"/>
<evidence type="ECO:0000256" key="1">
    <source>
        <dbReference type="ARBA" id="ARBA00023180"/>
    </source>
</evidence>
<protein>
    <recommendedName>
        <fullName evidence="5">Secreted protein</fullName>
    </recommendedName>
</protein>
<evidence type="ECO:0000256" key="2">
    <source>
        <dbReference type="SAM" id="SignalP"/>
    </source>
</evidence>
<sequence>LVFLLLNCVFQVCSDFHTIQYDFTVNPKLRPGQPRCEVQGHVNGNRFLYFPCGSKKAKLFGPLGMEVNTTKSW</sequence>
<dbReference type="Proteomes" id="UP000011080">
    <property type="component" value="Unassembled WGS sequence"/>
</dbReference>
<dbReference type="EMBL" id="JH880573">
    <property type="protein sequence ID" value="ELR60590.1"/>
    <property type="molecule type" value="Genomic_DNA"/>
</dbReference>
<feature type="chain" id="PRO_5012565172" description="Secreted protein" evidence="2">
    <location>
        <begin position="16"/>
        <end position="73"/>
    </location>
</feature>
<evidence type="ECO:0008006" key="5">
    <source>
        <dbReference type="Google" id="ProtNLM"/>
    </source>
</evidence>
<feature type="signal peptide" evidence="2">
    <location>
        <begin position="1"/>
        <end position="15"/>
    </location>
</feature>
<dbReference type="Gene3D" id="3.30.500.10">
    <property type="entry name" value="MHC class I-like antigen recognition-like"/>
    <property type="match status" value="1"/>
</dbReference>
<gene>
    <name evidence="3" type="ORF">M91_03879</name>
</gene>
<dbReference type="InterPro" id="IPR011162">
    <property type="entry name" value="MHC_I/II-like_Ag-recog"/>
</dbReference>
<feature type="non-terminal residue" evidence="3">
    <location>
        <position position="73"/>
    </location>
</feature>
<dbReference type="InterPro" id="IPR037055">
    <property type="entry name" value="MHC_I-like_Ag-recog_sf"/>
</dbReference>
<evidence type="ECO:0000313" key="3">
    <source>
        <dbReference type="EMBL" id="ELR60590.1"/>
    </source>
</evidence>